<dbReference type="PATRIC" id="fig|28229.4.peg.1367"/>
<gene>
    <name evidence="1" type="ORF">ND2E_2341</name>
</gene>
<sequence>MPHFIMDCSQSILESHKEEFILEQIHRTAYSAGLFEEGDIKVRLNPYKKFLVGNKADPFIHVFAHIMQGRTTEQKAELSKQMVSMLSTMFPDIRNIAMNISDFEKDTYCNRTML</sequence>
<dbReference type="EMBL" id="JQED01000012">
    <property type="protein sequence ID" value="KGJ93416.1"/>
    <property type="molecule type" value="Genomic_DNA"/>
</dbReference>
<dbReference type="GO" id="GO:0008704">
    <property type="term" value="F:5-carboxymethyl-2-hydroxymuconate delta-isomerase activity"/>
    <property type="evidence" value="ECO:0007669"/>
    <property type="project" value="InterPro"/>
</dbReference>
<keyword evidence="1" id="KW-0413">Isomerase</keyword>
<name>A0A099KS96_COLPS</name>
<evidence type="ECO:0000313" key="1">
    <source>
        <dbReference type="EMBL" id="KGJ93416.1"/>
    </source>
</evidence>
<dbReference type="InterPro" id="IPR014347">
    <property type="entry name" value="Tautomerase/MIF_sf"/>
</dbReference>
<dbReference type="CDD" id="cd00580">
    <property type="entry name" value="CHMI"/>
    <property type="match status" value="1"/>
</dbReference>
<dbReference type="PANTHER" id="PTHR37950">
    <property type="entry name" value="4-HYDROXYPHENYLACETATE CATABOLISM PROTEIN"/>
    <property type="match status" value="1"/>
</dbReference>
<dbReference type="RefSeq" id="WP_033093138.1">
    <property type="nucleotide sequence ID" value="NZ_JQED01000012.1"/>
</dbReference>
<dbReference type="Gene3D" id="3.30.429.10">
    <property type="entry name" value="Macrophage Migration Inhibitory Factor"/>
    <property type="match status" value="1"/>
</dbReference>
<reference evidence="1 2" key="1">
    <citation type="submission" date="2014-08" db="EMBL/GenBank/DDBJ databases">
        <title>Genomic and Phenotypic Diversity of Colwellia psychrerythraea strains from Disparate Marine Basins.</title>
        <authorList>
            <person name="Techtmann S.M."/>
            <person name="Stelling S.C."/>
            <person name="Utturkar S.M."/>
            <person name="Alshibli N."/>
            <person name="Harris A."/>
            <person name="Brown S.D."/>
            <person name="Hazen T.C."/>
        </authorList>
    </citation>
    <scope>NUCLEOTIDE SEQUENCE [LARGE SCALE GENOMIC DNA]</scope>
    <source>
        <strain evidence="1 2">ND2E</strain>
    </source>
</reference>
<protein>
    <submittedName>
        <fullName evidence="1">5-carboxymethyl-2-hydroxymuconate isomerase</fullName>
    </submittedName>
</protein>
<dbReference type="PANTHER" id="PTHR37950:SF1">
    <property type="entry name" value="4-HYDROXYPHENYLACETATE CATABOLISM PROTEIN"/>
    <property type="match status" value="1"/>
</dbReference>
<comment type="caution">
    <text evidence="1">The sequence shown here is derived from an EMBL/GenBank/DDBJ whole genome shotgun (WGS) entry which is preliminary data.</text>
</comment>
<proteinExistence type="predicted"/>
<evidence type="ECO:0000313" key="2">
    <source>
        <dbReference type="Proteomes" id="UP000029843"/>
    </source>
</evidence>
<dbReference type="Pfam" id="PF02962">
    <property type="entry name" value="CHMI"/>
    <property type="match status" value="1"/>
</dbReference>
<dbReference type="InterPro" id="IPR004220">
    <property type="entry name" value="5-COMe_2-OHmuconate_Isoase"/>
</dbReference>
<dbReference type="SUPFAM" id="SSF55331">
    <property type="entry name" value="Tautomerase/MIF"/>
    <property type="match status" value="1"/>
</dbReference>
<dbReference type="Proteomes" id="UP000029843">
    <property type="component" value="Unassembled WGS sequence"/>
</dbReference>
<dbReference type="AlphaFoldDB" id="A0A099KS96"/>
<accession>A0A099KS96</accession>
<organism evidence="1 2">
    <name type="scientific">Colwellia psychrerythraea</name>
    <name type="common">Vibrio psychroerythus</name>
    <dbReference type="NCBI Taxonomy" id="28229"/>
    <lineage>
        <taxon>Bacteria</taxon>
        <taxon>Pseudomonadati</taxon>
        <taxon>Pseudomonadota</taxon>
        <taxon>Gammaproteobacteria</taxon>
        <taxon>Alteromonadales</taxon>
        <taxon>Colwelliaceae</taxon>
        <taxon>Colwellia</taxon>
    </lineage>
</organism>
<dbReference type="OrthoDB" id="9814215at2"/>